<protein>
    <submittedName>
        <fullName evidence="1">Uncharacterized protein</fullName>
    </submittedName>
</protein>
<dbReference type="EMBL" id="BANR01000055">
    <property type="protein sequence ID" value="GAC51140.1"/>
    <property type="molecule type" value="Genomic_DNA"/>
</dbReference>
<organism evidence="1 2">
    <name type="scientific">Gordonia aichiensis NBRC 108223</name>
    <dbReference type="NCBI Taxonomy" id="1220583"/>
    <lineage>
        <taxon>Bacteria</taxon>
        <taxon>Bacillati</taxon>
        <taxon>Actinomycetota</taxon>
        <taxon>Actinomycetes</taxon>
        <taxon>Mycobacteriales</taxon>
        <taxon>Gordoniaceae</taxon>
        <taxon>Gordonia</taxon>
    </lineage>
</organism>
<comment type="caution">
    <text evidence="1">The sequence shown here is derived from an EMBL/GenBank/DDBJ whole genome shotgun (WGS) entry which is preliminary data.</text>
</comment>
<dbReference type="RefSeq" id="WP_005180362.1">
    <property type="nucleotide sequence ID" value="NZ_BANR01000055.1"/>
</dbReference>
<dbReference type="AlphaFoldDB" id="L7KQL0"/>
<evidence type="ECO:0000313" key="1">
    <source>
        <dbReference type="EMBL" id="GAC51140.1"/>
    </source>
</evidence>
<reference evidence="1 2" key="1">
    <citation type="submission" date="2012-12" db="EMBL/GenBank/DDBJ databases">
        <title>Whole genome shotgun sequence of Gordonia aichiensis NBRC 108223.</title>
        <authorList>
            <person name="Isaki-Nakamura S."/>
            <person name="Hosoyama A."/>
            <person name="Tsuchikane K."/>
            <person name="Ando Y."/>
            <person name="Baba S."/>
            <person name="Ohji S."/>
            <person name="Hamada M."/>
            <person name="Tamura T."/>
            <person name="Yamazoe A."/>
            <person name="Yamazaki S."/>
            <person name="Fujita N."/>
        </authorList>
    </citation>
    <scope>NUCLEOTIDE SEQUENCE [LARGE SCALE GENOMIC DNA]</scope>
    <source>
        <strain evidence="1 2">NBRC 108223</strain>
    </source>
</reference>
<keyword evidence="2" id="KW-1185">Reference proteome</keyword>
<proteinExistence type="predicted"/>
<dbReference type="Proteomes" id="UP000010988">
    <property type="component" value="Unassembled WGS sequence"/>
</dbReference>
<accession>L7KQL0</accession>
<name>L7KQL0_9ACTN</name>
<dbReference type="OrthoDB" id="4045431at2"/>
<sequence>MTDYIAMYEHLADRARILRLRLQSFNVEPGSAMHSDDLYLTPVMRSFQELVWQFLGSAVDHLRVIGTSGSRQPATSPFAFATLARTAITTAATALWFLNDDQVERRVRILEIIAADLVSYAQFRTTIKEAITSPEDAQEFEDETQVLDTRTTWIVTEHNSLTNHDRSSIKAVSGAVTDTGMVRAAGLLLEPMQFIPGLQSDAELVALWQLLSGYAHGRPWAYQAAKTHGPTDANGLAPTTISGDPELILGVAAIAVKLVEIACDTADNLSRADGNH</sequence>
<evidence type="ECO:0000313" key="2">
    <source>
        <dbReference type="Proteomes" id="UP000010988"/>
    </source>
</evidence>
<gene>
    <name evidence="1" type="ORF">GOACH_55_00020</name>
</gene>